<gene>
    <name evidence="5" type="ORF">CcCBS67573_g07380</name>
</gene>
<dbReference type="PROSITE" id="PS50021">
    <property type="entry name" value="CH"/>
    <property type="match status" value="1"/>
</dbReference>
<dbReference type="GO" id="GO:0005737">
    <property type="term" value="C:cytoplasm"/>
    <property type="evidence" value="ECO:0007669"/>
    <property type="project" value="TreeGrafter"/>
</dbReference>
<dbReference type="PANTHER" id="PTHR19961">
    <property type="entry name" value="FIMBRIN/PLASTIN"/>
    <property type="match status" value="1"/>
</dbReference>
<accession>A0A507EVB1</accession>
<dbReference type="SMART" id="SM00033">
    <property type="entry name" value="CH"/>
    <property type="match status" value="1"/>
</dbReference>
<dbReference type="PANTHER" id="PTHR19961:SF18">
    <property type="entry name" value="FI19014P1"/>
    <property type="match status" value="1"/>
</dbReference>
<dbReference type="InterPro" id="IPR039959">
    <property type="entry name" value="Fimbrin/Plastin"/>
</dbReference>
<dbReference type="InterPro" id="IPR001715">
    <property type="entry name" value="CH_dom"/>
</dbReference>
<keyword evidence="3" id="KW-0175">Coiled coil</keyword>
<dbReference type="OrthoDB" id="10017054at2759"/>
<feature type="domain" description="Calponin-homology (CH)" evidence="4">
    <location>
        <begin position="29"/>
        <end position="148"/>
    </location>
</feature>
<keyword evidence="1" id="KW-0677">Repeat</keyword>
<evidence type="ECO:0000313" key="5">
    <source>
        <dbReference type="EMBL" id="TPX67812.1"/>
    </source>
</evidence>
<dbReference type="Pfam" id="PF00307">
    <property type="entry name" value="CH"/>
    <property type="match status" value="1"/>
</dbReference>
<comment type="caution">
    <text evidence="5">The sequence shown here is derived from an EMBL/GenBank/DDBJ whole genome shotgun (WGS) entry which is preliminary data.</text>
</comment>
<evidence type="ECO:0000256" key="1">
    <source>
        <dbReference type="ARBA" id="ARBA00022737"/>
    </source>
</evidence>
<proteinExistence type="predicted"/>
<keyword evidence="2" id="KW-0009">Actin-binding</keyword>
<dbReference type="SUPFAM" id="SSF47576">
    <property type="entry name" value="Calponin-homology domain, CH-domain"/>
    <property type="match status" value="1"/>
</dbReference>
<dbReference type="GO" id="GO:0032432">
    <property type="term" value="C:actin filament bundle"/>
    <property type="evidence" value="ECO:0007669"/>
    <property type="project" value="TreeGrafter"/>
</dbReference>
<evidence type="ECO:0000259" key="4">
    <source>
        <dbReference type="PROSITE" id="PS50021"/>
    </source>
</evidence>
<dbReference type="Gene3D" id="1.10.418.10">
    <property type="entry name" value="Calponin-like domain"/>
    <property type="match status" value="1"/>
</dbReference>
<dbReference type="CDD" id="cd21217">
    <property type="entry name" value="CH_PLS_FIM_rpt1"/>
    <property type="match status" value="1"/>
</dbReference>
<feature type="coiled-coil region" evidence="3">
    <location>
        <begin position="156"/>
        <end position="274"/>
    </location>
</feature>
<dbReference type="InterPro" id="IPR036872">
    <property type="entry name" value="CH_dom_sf"/>
</dbReference>
<dbReference type="GO" id="GO:0051015">
    <property type="term" value="F:actin filament binding"/>
    <property type="evidence" value="ECO:0007669"/>
    <property type="project" value="InterPro"/>
</dbReference>
<keyword evidence="6" id="KW-1185">Reference proteome</keyword>
<protein>
    <recommendedName>
        <fullName evidence="4">Calponin-homology (CH) domain-containing protein</fullName>
    </recommendedName>
</protein>
<dbReference type="Proteomes" id="UP000320333">
    <property type="component" value="Unassembled WGS sequence"/>
</dbReference>
<dbReference type="GO" id="GO:0051017">
    <property type="term" value="P:actin filament bundle assembly"/>
    <property type="evidence" value="ECO:0007669"/>
    <property type="project" value="InterPro"/>
</dbReference>
<evidence type="ECO:0000256" key="3">
    <source>
        <dbReference type="SAM" id="Coils"/>
    </source>
</evidence>
<dbReference type="AlphaFoldDB" id="A0A507EVB1"/>
<dbReference type="GO" id="GO:0051639">
    <property type="term" value="P:actin filament network formation"/>
    <property type="evidence" value="ECO:0007669"/>
    <property type="project" value="TreeGrafter"/>
</dbReference>
<sequence length="417" mass="47425">MEDDEEDAAQPEFMVRRSTLRKSESRIDDLDIRFFKSYLNDVLSDQKDLFARGTLPLQDEPADSLFNACKDGFLLARVINFAVPGSVDETKLHSKPRHVLKQAENLGIVLTAAREAGVRMSNIGPNDILTGNATVILGMIWQLIKMCQAVHNPDLQHRLNESVQLLKQKDQELEDQRRRIATLEKDLQTATSKVGDLNLHMERSETLRLEQSRKQKVELDALKTNCQTVEERNRELESMLEARDAEIRLLREQLMQATATINNSNEELSKANASVFAKDEQILELQSELARQGTMLEAKQQEHAMQIQECDTALQKMKDDHHQQQTELSVSKSDLQLNKSLSMSSFSEEDLMVRNRKLIEKNAMLIKKLLAANAEIAGRDKLEESVKQQTDSFKTALVELQSKLDAHEMPPSRALEP</sequence>
<reference evidence="5 6" key="1">
    <citation type="journal article" date="2019" name="Sci. Rep.">
        <title>Comparative genomics of chytrid fungi reveal insights into the obligate biotrophic and pathogenic lifestyle of Synchytrium endobioticum.</title>
        <authorList>
            <person name="van de Vossenberg B.T.L.H."/>
            <person name="Warris S."/>
            <person name="Nguyen H.D.T."/>
            <person name="van Gent-Pelzer M.P.E."/>
            <person name="Joly D.L."/>
            <person name="van de Geest H.C."/>
            <person name="Bonants P.J.M."/>
            <person name="Smith D.S."/>
            <person name="Levesque C.A."/>
            <person name="van der Lee T.A.J."/>
        </authorList>
    </citation>
    <scope>NUCLEOTIDE SEQUENCE [LARGE SCALE GENOMIC DNA]</scope>
    <source>
        <strain evidence="5 6">CBS 675.73</strain>
    </source>
</reference>
<dbReference type="STRING" id="246404.A0A507EVB1"/>
<organism evidence="5 6">
    <name type="scientific">Chytriomyces confervae</name>
    <dbReference type="NCBI Taxonomy" id="246404"/>
    <lineage>
        <taxon>Eukaryota</taxon>
        <taxon>Fungi</taxon>
        <taxon>Fungi incertae sedis</taxon>
        <taxon>Chytridiomycota</taxon>
        <taxon>Chytridiomycota incertae sedis</taxon>
        <taxon>Chytridiomycetes</taxon>
        <taxon>Chytridiales</taxon>
        <taxon>Chytriomycetaceae</taxon>
        <taxon>Chytriomyces</taxon>
    </lineage>
</organism>
<evidence type="ECO:0000313" key="6">
    <source>
        <dbReference type="Proteomes" id="UP000320333"/>
    </source>
</evidence>
<dbReference type="GO" id="GO:0005884">
    <property type="term" value="C:actin filament"/>
    <property type="evidence" value="ECO:0007669"/>
    <property type="project" value="TreeGrafter"/>
</dbReference>
<dbReference type="EMBL" id="QEAP01000380">
    <property type="protein sequence ID" value="TPX67812.1"/>
    <property type="molecule type" value="Genomic_DNA"/>
</dbReference>
<evidence type="ECO:0000256" key="2">
    <source>
        <dbReference type="ARBA" id="ARBA00023203"/>
    </source>
</evidence>
<name>A0A507EVB1_9FUNG</name>